<keyword evidence="2" id="KW-1185">Reference proteome</keyword>
<sequence length="107" mass="11926">MTAAVDERMKADPLHLCVEYCGRYKTPSLSSASIILLRLRDDLIGPVNGFEKQSSHTPYYPSFYPELWPSGQVLIRQPLCTGIAVTPSEVLKAQSSILNENRSSQNQ</sequence>
<name>A0A8X6U314_NEPPI</name>
<protein>
    <submittedName>
        <fullName evidence="1">Uncharacterized protein</fullName>
    </submittedName>
</protein>
<evidence type="ECO:0000313" key="1">
    <source>
        <dbReference type="EMBL" id="GFT75188.1"/>
    </source>
</evidence>
<organism evidence="1 2">
    <name type="scientific">Nephila pilipes</name>
    <name type="common">Giant wood spider</name>
    <name type="synonym">Nephila maculata</name>
    <dbReference type="NCBI Taxonomy" id="299642"/>
    <lineage>
        <taxon>Eukaryota</taxon>
        <taxon>Metazoa</taxon>
        <taxon>Ecdysozoa</taxon>
        <taxon>Arthropoda</taxon>
        <taxon>Chelicerata</taxon>
        <taxon>Arachnida</taxon>
        <taxon>Araneae</taxon>
        <taxon>Araneomorphae</taxon>
        <taxon>Entelegynae</taxon>
        <taxon>Araneoidea</taxon>
        <taxon>Nephilidae</taxon>
        <taxon>Nephila</taxon>
    </lineage>
</organism>
<proteinExistence type="predicted"/>
<dbReference type="Proteomes" id="UP000887013">
    <property type="component" value="Unassembled WGS sequence"/>
</dbReference>
<dbReference type="EMBL" id="BMAW01021878">
    <property type="protein sequence ID" value="GFT75188.1"/>
    <property type="molecule type" value="Genomic_DNA"/>
</dbReference>
<evidence type="ECO:0000313" key="2">
    <source>
        <dbReference type="Proteomes" id="UP000887013"/>
    </source>
</evidence>
<dbReference type="AlphaFoldDB" id="A0A8X6U314"/>
<reference evidence="1" key="1">
    <citation type="submission" date="2020-08" db="EMBL/GenBank/DDBJ databases">
        <title>Multicomponent nature underlies the extraordinary mechanical properties of spider dragline silk.</title>
        <authorList>
            <person name="Kono N."/>
            <person name="Nakamura H."/>
            <person name="Mori M."/>
            <person name="Yoshida Y."/>
            <person name="Ohtoshi R."/>
            <person name="Malay A.D."/>
            <person name="Moran D.A.P."/>
            <person name="Tomita M."/>
            <person name="Numata K."/>
            <person name="Arakawa K."/>
        </authorList>
    </citation>
    <scope>NUCLEOTIDE SEQUENCE</scope>
</reference>
<gene>
    <name evidence="1" type="ORF">NPIL_58511</name>
</gene>
<comment type="caution">
    <text evidence="1">The sequence shown here is derived from an EMBL/GenBank/DDBJ whole genome shotgun (WGS) entry which is preliminary data.</text>
</comment>
<accession>A0A8X6U314</accession>